<dbReference type="Pfam" id="PF02817">
    <property type="entry name" value="E3_binding"/>
    <property type="match status" value="1"/>
</dbReference>
<evidence type="ECO:0000256" key="4">
    <source>
        <dbReference type="ARBA" id="ARBA00023315"/>
    </source>
</evidence>
<evidence type="ECO:0000259" key="5">
    <source>
        <dbReference type="PROSITE" id="PS51826"/>
    </source>
</evidence>
<feature type="domain" description="Peripheral subunit-binding (PSBD)" evidence="5">
    <location>
        <begin position="102"/>
        <end position="139"/>
    </location>
</feature>
<dbReference type="EMBL" id="CP092881">
    <property type="protein sequence ID" value="UYV80464.1"/>
    <property type="molecule type" value="Genomic_DNA"/>
</dbReference>
<dbReference type="InterPro" id="IPR050743">
    <property type="entry name" value="2-oxoacid_DH_E2_comp"/>
</dbReference>
<accession>A0ABY6LII6</accession>
<proteinExistence type="inferred from homology"/>
<organism evidence="6 7">
    <name type="scientific">Cordylochernes scorpioides</name>
    <dbReference type="NCBI Taxonomy" id="51811"/>
    <lineage>
        <taxon>Eukaryota</taxon>
        <taxon>Metazoa</taxon>
        <taxon>Ecdysozoa</taxon>
        <taxon>Arthropoda</taxon>
        <taxon>Chelicerata</taxon>
        <taxon>Arachnida</taxon>
        <taxon>Pseudoscorpiones</taxon>
        <taxon>Cheliferoidea</taxon>
        <taxon>Chernetidae</taxon>
        <taxon>Cordylochernes</taxon>
    </lineage>
</organism>
<comment type="similarity">
    <text evidence="2">Belongs to the 2-oxoacid dehydrogenase family.</text>
</comment>
<dbReference type="PROSITE" id="PS51826">
    <property type="entry name" value="PSBD"/>
    <property type="match status" value="1"/>
</dbReference>
<dbReference type="InterPro" id="IPR036625">
    <property type="entry name" value="E3-bd_dom_sf"/>
</dbReference>
<dbReference type="Gene3D" id="4.10.320.10">
    <property type="entry name" value="E3-binding domain"/>
    <property type="match status" value="1"/>
</dbReference>
<name>A0ABY6LII6_9ARAC</name>
<dbReference type="PANTHER" id="PTHR43178:SF5">
    <property type="entry name" value="LIPOAMIDE ACYLTRANSFERASE COMPONENT OF BRANCHED-CHAIN ALPHA-KETO ACID DEHYDROGENASE COMPLEX, MITOCHONDRIAL"/>
    <property type="match status" value="1"/>
</dbReference>
<reference evidence="6 7" key="1">
    <citation type="submission" date="2022-01" db="EMBL/GenBank/DDBJ databases">
        <title>A chromosomal length assembly of Cordylochernes scorpioides.</title>
        <authorList>
            <person name="Zeh D."/>
            <person name="Zeh J."/>
        </authorList>
    </citation>
    <scope>NUCLEOTIDE SEQUENCE [LARGE SCALE GENOMIC DNA]</scope>
    <source>
        <strain evidence="6">IN4F17</strain>
        <tissue evidence="6">Whole Body</tissue>
    </source>
</reference>
<keyword evidence="4" id="KW-0012">Acyltransferase</keyword>
<dbReference type="Proteomes" id="UP001235939">
    <property type="component" value="Chromosome 19"/>
</dbReference>
<keyword evidence="3" id="KW-0808">Transferase</keyword>
<keyword evidence="7" id="KW-1185">Reference proteome</keyword>
<dbReference type="PANTHER" id="PTHR43178">
    <property type="entry name" value="DIHYDROLIPOAMIDE ACETYLTRANSFERASE COMPONENT OF PYRUVATE DEHYDROGENASE COMPLEX"/>
    <property type="match status" value="1"/>
</dbReference>
<evidence type="ECO:0000256" key="3">
    <source>
        <dbReference type="ARBA" id="ARBA00022679"/>
    </source>
</evidence>
<dbReference type="SUPFAM" id="SSF47005">
    <property type="entry name" value="Peripheral subunit-binding domain of 2-oxo acid dehydrogenase complex"/>
    <property type="match status" value="1"/>
</dbReference>
<sequence length="162" mass="17753">MSEVELPPAAVISAASSRMPQRRPSTEKFPISVLGDKCEALFLNNSREGYDKEPDCDISRIGRGSGSSVRESEADTVDVVDPYEAIPDETGAFAPSDKNKYLATPAVRRIITEHNCDLSKIQGTGKDGRILKEDVLAYLENQKEVKAGSKSLHLAHFLLCHH</sequence>
<gene>
    <name evidence="6" type="ORF">LAZ67_19000240</name>
</gene>
<comment type="cofactor">
    <cofactor evidence="1">
        <name>(R)-lipoate</name>
        <dbReference type="ChEBI" id="CHEBI:83088"/>
    </cofactor>
</comment>
<evidence type="ECO:0000313" key="6">
    <source>
        <dbReference type="EMBL" id="UYV80464.1"/>
    </source>
</evidence>
<evidence type="ECO:0000256" key="2">
    <source>
        <dbReference type="ARBA" id="ARBA00007317"/>
    </source>
</evidence>
<protein>
    <recommendedName>
        <fullName evidence="5">Peripheral subunit-binding (PSBD) domain-containing protein</fullName>
    </recommendedName>
</protein>
<evidence type="ECO:0000256" key="1">
    <source>
        <dbReference type="ARBA" id="ARBA00001938"/>
    </source>
</evidence>
<dbReference type="InterPro" id="IPR004167">
    <property type="entry name" value="PSBD"/>
</dbReference>
<evidence type="ECO:0000313" key="7">
    <source>
        <dbReference type="Proteomes" id="UP001235939"/>
    </source>
</evidence>